<feature type="region of interest" description="Disordered" evidence="1">
    <location>
        <begin position="395"/>
        <end position="421"/>
    </location>
</feature>
<gene>
    <name evidence="3" type="ORF">ACHAXA_001363</name>
</gene>
<sequence length="421" mass="49453">MCMAANEHCTIRMVSIKRRVASAFSSLFFVLIGLRYYTLAWKLLLSYLVHWNSAHEPLLDRKKRGDNMSALQTQIASSDQEQQLRRWWRQEKQRHQERKSPACHPHFRIAPHKSNDMRSWSEDTKFKRLYFYHARKAGGTSLANYFSMVARHHGLDFQHTEWLEAEEPGTHELPTFYVTHLREPVDRSINQGRWNCRDLITMHDRDGDVKDQFVPTEENAMKLETWNKNGGHSIQKCDRHSHFKLGMCAVNCYIQWFSGICSEVDMPINEQYLMAKTKLFRYNFIVVLEWLSDPEYASAVESFFGVPGVTQKRSAFCERSAHTANKLVPLTINNHTLNKLTELNQVDIKLYKEITDCFVDGDNEQRYDFPEFDGERFDNSSSTQVHYSEYMDWKRKGKTRKRRKPLVYPEEDNSPTEADGG</sequence>
<keyword evidence="2" id="KW-0812">Transmembrane</keyword>
<evidence type="ECO:0000313" key="4">
    <source>
        <dbReference type="Proteomes" id="UP001530377"/>
    </source>
</evidence>
<dbReference type="InterPro" id="IPR027417">
    <property type="entry name" value="P-loop_NTPase"/>
</dbReference>
<dbReference type="EMBL" id="JALLPB020000276">
    <property type="protein sequence ID" value="KAL3811148.1"/>
    <property type="molecule type" value="Genomic_DNA"/>
</dbReference>
<evidence type="ECO:0000256" key="1">
    <source>
        <dbReference type="SAM" id="MobiDB-lite"/>
    </source>
</evidence>
<feature type="compositionally biased region" description="Basic residues" evidence="1">
    <location>
        <begin position="395"/>
        <end position="405"/>
    </location>
</feature>
<keyword evidence="4" id="KW-1185">Reference proteome</keyword>
<proteinExistence type="predicted"/>
<feature type="transmembrane region" description="Helical" evidence="2">
    <location>
        <begin position="20"/>
        <end position="38"/>
    </location>
</feature>
<comment type="caution">
    <text evidence="3">The sequence shown here is derived from an EMBL/GenBank/DDBJ whole genome shotgun (WGS) entry which is preliminary data.</text>
</comment>
<keyword evidence="2" id="KW-1133">Transmembrane helix</keyword>
<dbReference type="Gene3D" id="3.40.50.300">
    <property type="entry name" value="P-loop containing nucleotide triphosphate hydrolases"/>
    <property type="match status" value="1"/>
</dbReference>
<protein>
    <submittedName>
        <fullName evidence="3">Uncharacterized protein</fullName>
    </submittedName>
</protein>
<name>A0ABD3RE19_9STRA</name>
<keyword evidence="2" id="KW-0472">Membrane</keyword>
<feature type="compositionally biased region" description="Acidic residues" evidence="1">
    <location>
        <begin position="409"/>
        <end position="421"/>
    </location>
</feature>
<evidence type="ECO:0000256" key="2">
    <source>
        <dbReference type="SAM" id="Phobius"/>
    </source>
</evidence>
<dbReference type="AlphaFoldDB" id="A0ABD3RE19"/>
<evidence type="ECO:0000313" key="3">
    <source>
        <dbReference type="EMBL" id="KAL3811148.1"/>
    </source>
</evidence>
<accession>A0ABD3RE19</accession>
<dbReference type="Proteomes" id="UP001530377">
    <property type="component" value="Unassembled WGS sequence"/>
</dbReference>
<organism evidence="3 4">
    <name type="scientific">Cyclostephanos tholiformis</name>
    <dbReference type="NCBI Taxonomy" id="382380"/>
    <lineage>
        <taxon>Eukaryota</taxon>
        <taxon>Sar</taxon>
        <taxon>Stramenopiles</taxon>
        <taxon>Ochrophyta</taxon>
        <taxon>Bacillariophyta</taxon>
        <taxon>Coscinodiscophyceae</taxon>
        <taxon>Thalassiosirophycidae</taxon>
        <taxon>Stephanodiscales</taxon>
        <taxon>Stephanodiscaceae</taxon>
        <taxon>Cyclostephanos</taxon>
    </lineage>
</organism>
<reference evidence="3 4" key="1">
    <citation type="submission" date="2024-10" db="EMBL/GenBank/DDBJ databases">
        <title>Updated reference genomes for cyclostephanoid diatoms.</title>
        <authorList>
            <person name="Roberts W.R."/>
            <person name="Alverson A.J."/>
        </authorList>
    </citation>
    <scope>NUCLEOTIDE SEQUENCE [LARGE SCALE GENOMIC DNA]</scope>
    <source>
        <strain evidence="3 4">AJA228-03</strain>
    </source>
</reference>